<comment type="subcellular location">
    <subcellularLocation>
        <location evidence="1">Membrane</location>
        <topology evidence="1">Multi-pass membrane protein</topology>
    </subcellularLocation>
</comment>
<dbReference type="RefSeq" id="XP_056766387.1">
    <property type="nucleotide sequence ID" value="XM_056907769.1"/>
</dbReference>
<feature type="transmembrane region" description="Helical" evidence="6">
    <location>
        <begin position="212"/>
        <end position="235"/>
    </location>
</feature>
<keyword evidence="3 6" id="KW-0812">Transmembrane</keyword>
<keyword evidence="4 6" id="KW-1133">Transmembrane helix</keyword>
<evidence type="ECO:0000256" key="5">
    <source>
        <dbReference type="ARBA" id="ARBA00023136"/>
    </source>
</evidence>
<evidence type="ECO:0000313" key="8">
    <source>
        <dbReference type="Proteomes" id="UP001213681"/>
    </source>
</evidence>
<evidence type="ECO:0008006" key="9">
    <source>
        <dbReference type="Google" id="ProtNLM"/>
    </source>
</evidence>
<keyword evidence="8" id="KW-1185">Reference proteome</keyword>
<dbReference type="GO" id="GO:0016020">
    <property type="term" value="C:membrane"/>
    <property type="evidence" value="ECO:0007669"/>
    <property type="project" value="UniProtKB-SubCell"/>
</dbReference>
<reference evidence="7" key="1">
    <citation type="submission" date="2022-12" db="EMBL/GenBank/DDBJ databases">
        <authorList>
            <person name="Petersen C."/>
        </authorList>
    </citation>
    <scope>NUCLEOTIDE SEQUENCE</scope>
    <source>
        <strain evidence="7">IBT 16125</strain>
    </source>
</reference>
<feature type="transmembrane region" description="Helical" evidence="6">
    <location>
        <begin position="59"/>
        <end position="85"/>
    </location>
</feature>
<dbReference type="EMBL" id="JAPVEA010000005">
    <property type="protein sequence ID" value="KAJ5453431.1"/>
    <property type="molecule type" value="Genomic_DNA"/>
</dbReference>
<gene>
    <name evidence="7" type="ORF">N7458_004387</name>
</gene>
<feature type="transmembrane region" description="Helical" evidence="6">
    <location>
        <begin position="119"/>
        <end position="139"/>
    </location>
</feature>
<evidence type="ECO:0000313" key="7">
    <source>
        <dbReference type="EMBL" id="KAJ5453431.1"/>
    </source>
</evidence>
<dbReference type="SUPFAM" id="SSF103473">
    <property type="entry name" value="MFS general substrate transporter"/>
    <property type="match status" value="1"/>
</dbReference>
<feature type="transmembrane region" description="Helical" evidence="6">
    <location>
        <begin position="12"/>
        <end position="33"/>
    </location>
</feature>
<organism evidence="7 8">
    <name type="scientific">Penicillium daleae</name>
    <dbReference type="NCBI Taxonomy" id="63821"/>
    <lineage>
        <taxon>Eukaryota</taxon>
        <taxon>Fungi</taxon>
        <taxon>Dikarya</taxon>
        <taxon>Ascomycota</taxon>
        <taxon>Pezizomycotina</taxon>
        <taxon>Eurotiomycetes</taxon>
        <taxon>Eurotiomycetidae</taxon>
        <taxon>Eurotiales</taxon>
        <taxon>Aspergillaceae</taxon>
        <taxon>Penicillium</taxon>
    </lineage>
</organism>
<name>A0AAD6G2H9_9EURO</name>
<evidence type="ECO:0000256" key="6">
    <source>
        <dbReference type="SAM" id="Phobius"/>
    </source>
</evidence>
<dbReference type="InterPro" id="IPR036259">
    <property type="entry name" value="MFS_trans_sf"/>
</dbReference>
<dbReference type="GeneID" id="81598012"/>
<dbReference type="GO" id="GO:0022857">
    <property type="term" value="F:transmembrane transporter activity"/>
    <property type="evidence" value="ECO:0007669"/>
    <property type="project" value="TreeGrafter"/>
</dbReference>
<dbReference type="PANTHER" id="PTHR43791">
    <property type="entry name" value="PERMEASE-RELATED"/>
    <property type="match status" value="1"/>
</dbReference>
<sequence length="273" mass="29909">MFWKRDKQLLRMCIWLGCNGVSLMLDAGMSWGLGHTENPHLQPWQLVFLIKEALLEPRIWFIACQQIAIGIINASITNFMSALLAGLGYRPAQLPNGAFQLVMTIVAGTIASNVRNTSIICAIAVQIPSLAGILGIALVPIEHRLALTACCWLLGIIGAAIILNWSIVTSNISGHSKRMTVNGLNFVCYAAGNIIGPFLFQAAEAPRYHSAIWALCSVYAACIIFTALIGLTMWVSNIRRDKANRGSVSSAGESEDAFKDLTDRENRNFRYKL</sequence>
<keyword evidence="5 6" id="KW-0472">Membrane</keyword>
<protein>
    <recommendedName>
        <fullName evidence="9">Major facilitator superfamily (MFS) profile domain-containing protein</fullName>
    </recommendedName>
</protein>
<accession>A0AAD6G2H9</accession>
<reference evidence="7" key="2">
    <citation type="journal article" date="2023" name="IMA Fungus">
        <title>Comparative genomic study of the Penicillium genus elucidates a diverse pangenome and 15 lateral gene transfer events.</title>
        <authorList>
            <person name="Petersen C."/>
            <person name="Sorensen T."/>
            <person name="Nielsen M.R."/>
            <person name="Sondergaard T.E."/>
            <person name="Sorensen J.L."/>
            <person name="Fitzpatrick D.A."/>
            <person name="Frisvad J.C."/>
            <person name="Nielsen K.L."/>
        </authorList>
    </citation>
    <scope>NUCLEOTIDE SEQUENCE</scope>
    <source>
        <strain evidence="7">IBT 16125</strain>
    </source>
</reference>
<evidence type="ECO:0000256" key="1">
    <source>
        <dbReference type="ARBA" id="ARBA00004141"/>
    </source>
</evidence>
<dbReference type="Gene3D" id="1.20.1250.20">
    <property type="entry name" value="MFS general substrate transporter like domains"/>
    <property type="match status" value="1"/>
</dbReference>
<dbReference type="PANTHER" id="PTHR43791:SF97">
    <property type="entry name" value="ALLANTOATE TRANSPORTER, PUTATIVE (AFU_ORTHOLOGUE AFUA_1G14700)-RELATED"/>
    <property type="match status" value="1"/>
</dbReference>
<feature type="transmembrane region" description="Helical" evidence="6">
    <location>
        <begin position="179"/>
        <end position="200"/>
    </location>
</feature>
<evidence type="ECO:0000256" key="2">
    <source>
        <dbReference type="ARBA" id="ARBA00022448"/>
    </source>
</evidence>
<evidence type="ECO:0000256" key="4">
    <source>
        <dbReference type="ARBA" id="ARBA00022989"/>
    </source>
</evidence>
<dbReference type="Proteomes" id="UP001213681">
    <property type="component" value="Unassembled WGS sequence"/>
</dbReference>
<evidence type="ECO:0000256" key="3">
    <source>
        <dbReference type="ARBA" id="ARBA00022692"/>
    </source>
</evidence>
<proteinExistence type="predicted"/>
<keyword evidence="2" id="KW-0813">Transport</keyword>
<feature type="transmembrane region" description="Helical" evidence="6">
    <location>
        <begin position="145"/>
        <end position="167"/>
    </location>
</feature>
<comment type="caution">
    <text evidence="7">The sequence shown here is derived from an EMBL/GenBank/DDBJ whole genome shotgun (WGS) entry which is preliminary data.</text>
</comment>
<dbReference type="AlphaFoldDB" id="A0AAD6G2H9"/>